<dbReference type="EMBL" id="KI964594">
    <property type="protein sequence ID" value="EUC34259.1"/>
    <property type="molecule type" value="Genomic_DNA"/>
</dbReference>
<reference evidence="2 3" key="1">
    <citation type="journal article" date="2013" name="PLoS Genet.">
        <title>Comparative genome structure, secondary metabolite, and effector coding capacity across Cochliobolus pathogens.</title>
        <authorList>
            <person name="Condon B.J."/>
            <person name="Leng Y."/>
            <person name="Wu D."/>
            <person name="Bushley K.E."/>
            <person name="Ohm R.A."/>
            <person name="Otillar R."/>
            <person name="Martin J."/>
            <person name="Schackwitz W."/>
            <person name="Grimwood J."/>
            <person name="MohdZainudin N."/>
            <person name="Xue C."/>
            <person name="Wang R."/>
            <person name="Manning V.A."/>
            <person name="Dhillon B."/>
            <person name="Tu Z.J."/>
            <person name="Steffenson B.J."/>
            <person name="Salamov A."/>
            <person name="Sun H."/>
            <person name="Lowry S."/>
            <person name="LaButti K."/>
            <person name="Han J."/>
            <person name="Copeland A."/>
            <person name="Lindquist E."/>
            <person name="Barry K."/>
            <person name="Schmutz J."/>
            <person name="Baker S.E."/>
            <person name="Ciuffetti L.M."/>
            <person name="Grigoriev I.V."/>
            <person name="Zhong S."/>
            <person name="Turgeon B.G."/>
        </authorList>
    </citation>
    <scope>NUCLEOTIDE SEQUENCE [LARGE SCALE GENOMIC DNA]</scope>
    <source>
        <strain evidence="2 3">26-R-13</strain>
    </source>
</reference>
<dbReference type="Proteomes" id="UP000053841">
    <property type="component" value="Unassembled WGS sequence"/>
</dbReference>
<evidence type="ECO:0000256" key="1">
    <source>
        <dbReference type="SAM" id="MobiDB-lite"/>
    </source>
</evidence>
<proteinExistence type="predicted"/>
<dbReference type="KEGG" id="bze:COCCADRAFT_93923"/>
<evidence type="ECO:0000313" key="2">
    <source>
        <dbReference type="EMBL" id="EUC34259.1"/>
    </source>
</evidence>
<feature type="region of interest" description="Disordered" evidence="1">
    <location>
        <begin position="22"/>
        <end position="60"/>
    </location>
</feature>
<dbReference type="RefSeq" id="XP_007711418.1">
    <property type="nucleotide sequence ID" value="XM_007713228.1"/>
</dbReference>
<gene>
    <name evidence="2" type="ORF">COCCADRAFT_93923</name>
</gene>
<organism evidence="2 3">
    <name type="scientific">Cochliobolus carbonum (strain 26-R-13)</name>
    <name type="common">Maize leaf spot fungus</name>
    <name type="synonym">Bipolaris zeicola</name>
    <dbReference type="NCBI Taxonomy" id="930089"/>
    <lineage>
        <taxon>Eukaryota</taxon>
        <taxon>Fungi</taxon>
        <taxon>Dikarya</taxon>
        <taxon>Ascomycota</taxon>
        <taxon>Pezizomycotina</taxon>
        <taxon>Dothideomycetes</taxon>
        <taxon>Pleosporomycetidae</taxon>
        <taxon>Pleosporales</taxon>
        <taxon>Pleosporineae</taxon>
        <taxon>Pleosporaceae</taxon>
        <taxon>Bipolaris</taxon>
    </lineage>
</organism>
<dbReference type="HOGENOM" id="CLU_2941385_0_0_1"/>
<name>W6YFP1_COCC2</name>
<evidence type="ECO:0000313" key="3">
    <source>
        <dbReference type="Proteomes" id="UP000053841"/>
    </source>
</evidence>
<accession>W6YFP1</accession>
<dbReference type="AlphaFoldDB" id="W6YFP1"/>
<keyword evidence="3" id="KW-1185">Reference proteome</keyword>
<sequence length="60" mass="7426">MAFKTLINKEWEWKHENCEEEPKEKERISLHWSAAREDTDRSDRNRHSCKKTREEKHTTE</sequence>
<protein>
    <submittedName>
        <fullName evidence="2">Uncharacterized protein</fullName>
    </submittedName>
</protein>
<dbReference type="GeneID" id="19153662"/>